<evidence type="ECO:0000313" key="8">
    <source>
        <dbReference type="EMBL" id="KAK2548287.1"/>
    </source>
</evidence>
<evidence type="ECO:0000256" key="6">
    <source>
        <dbReference type="SAM" id="MobiDB-lite"/>
    </source>
</evidence>
<dbReference type="Pfam" id="PF05485">
    <property type="entry name" value="THAP"/>
    <property type="match status" value="1"/>
</dbReference>
<dbReference type="PROSITE" id="PS50950">
    <property type="entry name" value="ZF_THAP"/>
    <property type="match status" value="1"/>
</dbReference>
<reference evidence="8" key="2">
    <citation type="journal article" date="2023" name="Science">
        <title>Genomic signatures of disease resistance in endangered staghorn corals.</title>
        <authorList>
            <person name="Vollmer S.V."/>
            <person name="Selwyn J.D."/>
            <person name="Despard B.A."/>
            <person name="Roesel C.L."/>
        </authorList>
    </citation>
    <scope>NUCLEOTIDE SEQUENCE</scope>
    <source>
        <strain evidence="8">K2</strain>
    </source>
</reference>
<dbReference type="EMBL" id="JARQWQ010000150">
    <property type="protein sequence ID" value="KAK2548287.1"/>
    <property type="molecule type" value="Genomic_DNA"/>
</dbReference>
<feature type="compositionally biased region" description="Polar residues" evidence="6">
    <location>
        <begin position="263"/>
        <end position="274"/>
    </location>
</feature>
<feature type="compositionally biased region" description="Basic residues" evidence="6">
    <location>
        <begin position="172"/>
        <end position="184"/>
    </location>
</feature>
<evidence type="ECO:0000256" key="1">
    <source>
        <dbReference type="ARBA" id="ARBA00022723"/>
    </source>
</evidence>
<feature type="compositionally biased region" description="Acidic residues" evidence="6">
    <location>
        <begin position="218"/>
        <end position="235"/>
    </location>
</feature>
<evidence type="ECO:0000256" key="3">
    <source>
        <dbReference type="ARBA" id="ARBA00022833"/>
    </source>
</evidence>
<dbReference type="PANTHER" id="PTHR31751:SF44">
    <property type="entry name" value="SI:CH211-211K8.4-RELATED"/>
    <property type="match status" value="1"/>
</dbReference>
<gene>
    <name evidence="8" type="ORF">P5673_031519</name>
</gene>
<keyword evidence="1" id="KW-0479">Metal-binding</keyword>
<feature type="domain" description="THAP-type" evidence="7">
    <location>
        <begin position="46"/>
        <end position="144"/>
    </location>
</feature>
<sequence>MSSALHPDIHLRVSSSDSTPFALSGSDLVGGSEDDSVMADKRAKKGAKNCCAAGGPNKVNCSNKTGTPGIAMPYFPKEESLRQKWTRFVWINRRDFVPKKSSCLCSAHFDDCCFEHKPLSLMDATGEAIELKKRLIKGPVPTRTDVVPYTSPLTDRKRRRPGRCKRCEKNSKKTRSLSKKHKRLKKKYVKLESKLKELESVQEREKEIEGELFAVEMEEEMEEEVKEDVEDELEDANCGRHEDSAPSTDDYSSQTEEECDGIDSSNTMSDQPNVTMKQRGTMVIVNQHCMICGDNSYSWKSQPMMFNGRYPAGNVLLSFSMLMAGASISKILLVFKHMGLSAYNARTFFFHQTNFLFPAVLSYWERYQAALVEKIKNIKDAVWSADGRFHSMGHSAKFGVYALFCNTILKVVHFELLQPVGGGQLAVPNLVTTHIQDSIRTVFILFN</sequence>
<dbReference type="AlphaFoldDB" id="A0AAD9PSI8"/>
<feature type="compositionally biased region" description="Polar residues" evidence="6">
    <location>
        <begin position="245"/>
        <end position="254"/>
    </location>
</feature>
<reference evidence="8" key="1">
    <citation type="journal article" date="2023" name="G3 (Bethesda)">
        <title>Whole genome assembly and annotation of the endangered Caribbean coral Acropora cervicornis.</title>
        <authorList>
            <person name="Selwyn J.D."/>
            <person name="Vollmer S.V."/>
        </authorList>
    </citation>
    <scope>NUCLEOTIDE SEQUENCE</scope>
    <source>
        <strain evidence="8">K2</strain>
    </source>
</reference>
<dbReference type="SMART" id="SM00692">
    <property type="entry name" value="DM3"/>
    <property type="match status" value="1"/>
</dbReference>
<dbReference type="Proteomes" id="UP001249851">
    <property type="component" value="Unassembled WGS sequence"/>
</dbReference>
<proteinExistence type="predicted"/>
<dbReference type="InterPro" id="IPR006612">
    <property type="entry name" value="THAP_Znf"/>
</dbReference>
<dbReference type="GO" id="GO:0003677">
    <property type="term" value="F:DNA binding"/>
    <property type="evidence" value="ECO:0007669"/>
    <property type="project" value="UniProtKB-UniRule"/>
</dbReference>
<keyword evidence="3" id="KW-0862">Zinc</keyword>
<dbReference type="SMART" id="SM00980">
    <property type="entry name" value="THAP"/>
    <property type="match status" value="1"/>
</dbReference>
<keyword evidence="4 5" id="KW-0238">DNA-binding</keyword>
<evidence type="ECO:0000313" key="9">
    <source>
        <dbReference type="Proteomes" id="UP001249851"/>
    </source>
</evidence>
<evidence type="ECO:0000259" key="7">
    <source>
        <dbReference type="PROSITE" id="PS50950"/>
    </source>
</evidence>
<keyword evidence="9" id="KW-1185">Reference proteome</keyword>
<name>A0AAD9PSI8_ACRCE</name>
<organism evidence="8 9">
    <name type="scientific">Acropora cervicornis</name>
    <name type="common">Staghorn coral</name>
    <dbReference type="NCBI Taxonomy" id="6130"/>
    <lineage>
        <taxon>Eukaryota</taxon>
        <taxon>Metazoa</taxon>
        <taxon>Cnidaria</taxon>
        <taxon>Anthozoa</taxon>
        <taxon>Hexacorallia</taxon>
        <taxon>Scleractinia</taxon>
        <taxon>Astrocoeniina</taxon>
        <taxon>Acroporidae</taxon>
        <taxon>Acropora</taxon>
    </lineage>
</organism>
<dbReference type="GO" id="GO:0008270">
    <property type="term" value="F:zinc ion binding"/>
    <property type="evidence" value="ECO:0007669"/>
    <property type="project" value="UniProtKB-KW"/>
</dbReference>
<feature type="region of interest" description="Disordered" evidence="6">
    <location>
        <begin position="146"/>
        <end position="184"/>
    </location>
</feature>
<accession>A0AAD9PSI8</accession>
<dbReference type="SUPFAM" id="SSF57716">
    <property type="entry name" value="Glucocorticoid receptor-like (DNA-binding domain)"/>
    <property type="match status" value="1"/>
</dbReference>
<keyword evidence="2 5" id="KW-0863">Zinc-finger</keyword>
<evidence type="ECO:0000256" key="2">
    <source>
        <dbReference type="ARBA" id="ARBA00022771"/>
    </source>
</evidence>
<dbReference type="PANTHER" id="PTHR31751">
    <property type="entry name" value="SI:CH211-108C17.2-RELATED-RELATED"/>
    <property type="match status" value="1"/>
</dbReference>
<evidence type="ECO:0000256" key="4">
    <source>
        <dbReference type="ARBA" id="ARBA00023125"/>
    </source>
</evidence>
<evidence type="ECO:0000256" key="5">
    <source>
        <dbReference type="PROSITE-ProRule" id="PRU00309"/>
    </source>
</evidence>
<comment type="caution">
    <text evidence="8">The sequence shown here is derived from an EMBL/GenBank/DDBJ whole genome shotgun (WGS) entry which is preliminary data.</text>
</comment>
<protein>
    <recommendedName>
        <fullName evidence="7">THAP-type domain-containing protein</fullName>
    </recommendedName>
</protein>
<feature type="region of interest" description="Disordered" evidence="6">
    <location>
        <begin position="218"/>
        <end position="274"/>
    </location>
</feature>